<feature type="compositionally biased region" description="Acidic residues" evidence="1">
    <location>
        <begin position="13"/>
        <end position="109"/>
    </location>
</feature>
<keyword evidence="3" id="KW-1185">Reference proteome</keyword>
<gene>
    <name evidence="2" type="primary">LOC116362165</name>
</gene>
<dbReference type="GeneTree" id="ENSGT00730000111066"/>
<dbReference type="Proteomes" id="UP000694557">
    <property type="component" value="Unassembled WGS sequence"/>
</dbReference>
<evidence type="ECO:0000256" key="1">
    <source>
        <dbReference type="SAM" id="MobiDB-lite"/>
    </source>
</evidence>
<organism evidence="2 3">
    <name type="scientific">Oncorhynchus kisutch</name>
    <name type="common">Coho salmon</name>
    <name type="synonym">Salmo kisutch</name>
    <dbReference type="NCBI Taxonomy" id="8019"/>
    <lineage>
        <taxon>Eukaryota</taxon>
        <taxon>Metazoa</taxon>
        <taxon>Chordata</taxon>
        <taxon>Craniata</taxon>
        <taxon>Vertebrata</taxon>
        <taxon>Euteleostomi</taxon>
        <taxon>Actinopterygii</taxon>
        <taxon>Neopterygii</taxon>
        <taxon>Teleostei</taxon>
        <taxon>Protacanthopterygii</taxon>
        <taxon>Salmoniformes</taxon>
        <taxon>Salmonidae</taxon>
        <taxon>Salmoninae</taxon>
        <taxon>Oncorhynchus</taxon>
    </lineage>
</organism>
<dbReference type="AlphaFoldDB" id="A0A8C7HEA4"/>
<feature type="compositionally biased region" description="Pro residues" evidence="1">
    <location>
        <begin position="158"/>
        <end position="167"/>
    </location>
</feature>
<dbReference type="Ensembl" id="ENSOKIT00005060837.1">
    <property type="protein sequence ID" value="ENSOKIP00005057234.1"/>
    <property type="gene ID" value="ENSOKIG00005024551.1"/>
</dbReference>
<feature type="compositionally biased region" description="Polar residues" evidence="1">
    <location>
        <begin position="184"/>
        <end position="200"/>
    </location>
</feature>
<accession>A0A8C7HEA4</accession>
<protein>
    <submittedName>
        <fullName evidence="2">Uncharacterized protein</fullName>
    </submittedName>
</protein>
<evidence type="ECO:0000313" key="2">
    <source>
        <dbReference type="Ensembl" id="ENSOKIP00005057234.1"/>
    </source>
</evidence>
<reference evidence="2" key="2">
    <citation type="submission" date="2025-09" db="UniProtKB">
        <authorList>
            <consortium name="Ensembl"/>
        </authorList>
    </citation>
    <scope>IDENTIFICATION</scope>
</reference>
<feature type="region of interest" description="Disordered" evidence="1">
    <location>
        <begin position="309"/>
        <end position="386"/>
    </location>
</feature>
<feature type="region of interest" description="Disordered" evidence="1">
    <location>
        <begin position="1"/>
        <end position="291"/>
    </location>
</feature>
<reference evidence="2" key="1">
    <citation type="submission" date="2025-08" db="UniProtKB">
        <authorList>
            <consortium name="Ensembl"/>
        </authorList>
    </citation>
    <scope>IDENTIFICATION</scope>
</reference>
<feature type="compositionally biased region" description="Basic residues" evidence="1">
    <location>
        <begin position="119"/>
        <end position="135"/>
    </location>
</feature>
<feature type="compositionally biased region" description="Low complexity" evidence="1">
    <location>
        <begin position="343"/>
        <end position="366"/>
    </location>
</feature>
<proteinExistence type="predicted"/>
<evidence type="ECO:0000313" key="3">
    <source>
        <dbReference type="Proteomes" id="UP000694557"/>
    </source>
</evidence>
<name>A0A8C7HEA4_ONCKI</name>
<sequence length="386" mass="41626">AHAYAYNDHGGEQDDDEEDGDEDDNDGGDDVEDGEEDDNDGGEDDNDGGEDDDDGGEDDDDNDSGEDDNDSGEDDDGRDDDDDDGGEDDNDSGEDDDGGEDDDDDDGDDVFQITSPKVEKKKKKKKDNDKKRKRRAVIESDSEEEVVEQKQKAQKPNAPLPPAPLPPAKKDPVQYVSETDSDSDNFLSLKKSQAKPQGNGVTKPGKARNGTKESHVSPPKPTLAPATGKGGMKKKSPPAPVTPKSAPPQTKRTPTSVLDYFGSGSVQRSDRKLVASTKRKTLSQDPEESLTDEVIAQQLHMDEDMELERQAHEDEEFAKTLAMLDQQPHAKKARKYSGEDQGSATSANKSSANSSHSSTTSQSQSNGRDHNQDVIGPSPKKGPPSC</sequence>